<keyword evidence="1" id="KW-0812">Transmembrane</keyword>
<protein>
    <submittedName>
        <fullName evidence="2">Uncharacterized protein</fullName>
    </submittedName>
</protein>
<accession>A0A4D6MGW0</accession>
<dbReference type="Proteomes" id="UP000501690">
    <property type="component" value="Linkage Group LG7"/>
</dbReference>
<evidence type="ECO:0000256" key="1">
    <source>
        <dbReference type="SAM" id="Phobius"/>
    </source>
</evidence>
<gene>
    <name evidence="2" type="ORF">DEO72_LG7g780</name>
</gene>
<proteinExistence type="predicted"/>
<keyword evidence="1" id="KW-0472">Membrane</keyword>
<name>A0A4D6MGW0_VIGUN</name>
<keyword evidence="3" id="KW-1185">Reference proteome</keyword>
<feature type="transmembrane region" description="Helical" evidence="1">
    <location>
        <begin position="18"/>
        <end position="36"/>
    </location>
</feature>
<dbReference type="EMBL" id="CP039351">
    <property type="protein sequence ID" value="QCD99498.1"/>
    <property type="molecule type" value="Genomic_DNA"/>
</dbReference>
<evidence type="ECO:0000313" key="3">
    <source>
        <dbReference type="Proteomes" id="UP000501690"/>
    </source>
</evidence>
<sequence length="101" mass="11065">MVSSTGDDGGARTTQRSFALAVAGLGIFHGAAMVVFRRDVKRQGAGGGGSLTRRRRRRRRWCADGAVEFCFGMRRKITMARRKGGCSGKSQVWRGKLTAMR</sequence>
<reference evidence="2 3" key="1">
    <citation type="submission" date="2019-04" db="EMBL/GenBank/DDBJ databases">
        <title>An improved genome assembly and genetic linkage map for asparagus bean, Vigna unguiculata ssp. sesquipedialis.</title>
        <authorList>
            <person name="Xia Q."/>
            <person name="Zhang R."/>
            <person name="Dong Y."/>
        </authorList>
    </citation>
    <scope>NUCLEOTIDE SEQUENCE [LARGE SCALE GENOMIC DNA]</scope>
    <source>
        <tissue evidence="2">Leaf</tissue>
    </source>
</reference>
<organism evidence="2 3">
    <name type="scientific">Vigna unguiculata</name>
    <name type="common">Cowpea</name>
    <dbReference type="NCBI Taxonomy" id="3917"/>
    <lineage>
        <taxon>Eukaryota</taxon>
        <taxon>Viridiplantae</taxon>
        <taxon>Streptophyta</taxon>
        <taxon>Embryophyta</taxon>
        <taxon>Tracheophyta</taxon>
        <taxon>Spermatophyta</taxon>
        <taxon>Magnoliopsida</taxon>
        <taxon>eudicotyledons</taxon>
        <taxon>Gunneridae</taxon>
        <taxon>Pentapetalae</taxon>
        <taxon>rosids</taxon>
        <taxon>fabids</taxon>
        <taxon>Fabales</taxon>
        <taxon>Fabaceae</taxon>
        <taxon>Papilionoideae</taxon>
        <taxon>50 kb inversion clade</taxon>
        <taxon>NPAAA clade</taxon>
        <taxon>indigoferoid/millettioid clade</taxon>
        <taxon>Phaseoleae</taxon>
        <taxon>Vigna</taxon>
    </lineage>
</organism>
<keyword evidence="1" id="KW-1133">Transmembrane helix</keyword>
<evidence type="ECO:0000313" key="2">
    <source>
        <dbReference type="EMBL" id="QCD99498.1"/>
    </source>
</evidence>
<dbReference type="AlphaFoldDB" id="A0A4D6MGW0"/>